<dbReference type="Proteomes" id="UP000188174">
    <property type="component" value="Chromosome"/>
</dbReference>
<evidence type="ECO:0000313" key="2">
    <source>
        <dbReference type="Proteomes" id="UP000188174"/>
    </source>
</evidence>
<evidence type="ECO:0000313" key="1">
    <source>
        <dbReference type="EMBL" id="AQQ05418.1"/>
    </source>
</evidence>
<gene>
    <name evidence="1" type="ORF">B0E33_19095</name>
</gene>
<proteinExistence type="predicted"/>
<dbReference type="EMBL" id="CP019630">
    <property type="protein sequence ID" value="AQQ05418.1"/>
    <property type="molecule type" value="Genomic_DNA"/>
</dbReference>
<organism evidence="1 2">
    <name type="scientific">Roseibium algicola</name>
    <dbReference type="NCBI Taxonomy" id="2857014"/>
    <lineage>
        <taxon>Bacteria</taxon>
        <taxon>Pseudomonadati</taxon>
        <taxon>Pseudomonadota</taxon>
        <taxon>Alphaproteobacteria</taxon>
        <taxon>Hyphomicrobiales</taxon>
        <taxon>Stappiaceae</taxon>
        <taxon>Roseibium</taxon>
    </lineage>
</organism>
<reference evidence="1 2" key="1">
    <citation type="submission" date="2017-02" db="EMBL/GenBank/DDBJ databases">
        <authorList>
            <person name="Jeong S."/>
        </authorList>
    </citation>
    <scope>NUCLEOTIDE SEQUENCE [LARGE SCALE GENOMIC DNA]</scope>
    <source>
        <strain evidence="1 2">RMAR6-6</strain>
    </source>
</reference>
<name>A0ABM6I4X5_9HYPH</name>
<accession>A0ABM6I4X5</accession>
<sequence length="59" mass="6767">MIYLVGENLDKTRAHYQAETGKIVQLIRGIYVDADADADANVLRHAIRIATYLYPRAYR</sequence>
<keyword evidence="2" id="KW-1185">Reference proteome</keyword>
<protein>
    <submittedName>
        <fullName evidence="1">Uncharacterized protein</fullName>
    </submittedName>
</protein>